<dbReference type="Gene3D" id="3.40.710.10">
    <property type="entry name" value="DD-peptidase/beta-lactamase superfamily"/>
    <property type="match status" value="1"/>
</dbReference>
<comment type="caution">
    <text evidence="2">The sequence shown here is derived from an EMBL/GenBank/DDBJ whole genome shotgun (WGS) entry which is preliminary data.</text>
</comment>
<dbReference type="Proteomes" id="UP000240357">
    <property type="component" value="Unassembled WGS sequence"/>
</dbReference>
<dbReference type="PANTHER" id="PTHR46825:SF9">
    <property type="entry name" value="BETA-LACTAMASE-RELATED DOMAIN-CONTAINING PROTEIN"/>
    <property type="match status" value="1"/>
</dbReference>
<dbReference type="InterPro" id="IPR012338">
    <property type="entry name" value="Beta-lactam/transpept-like"/>
</dbReference>
<dbReference type="SUPFAM" id="SSF56601">
    <property type="entry name" value="beta-lactamase/transpeptidase-like"/>
    <property type="match status" value="1"/>
</dbReference>
<keyword evidence="3" id="KW-1185">Reference proteome</keyword>
<evidence type="ECO:0000259" key="1">
    <source>
        <dbReference type="Pfam" id="PF00144"/>
    </source>
</evidence>
<dbReference type="Pfam" id="PF00144">
    <property type="entry name" value="Beta-lactamase"/>
    <property type="match status" value="1"/>
</dbReference>
<dbReference type="RefSeq" id="WP_106932404.1">
    <property type="nucleotide sequence ID" value="NZ_PYFT01000001.1"/>
</dbReference>
<feature type="domain" description="Beta-lactamase-related" evidence="1">
    <location>
        <begin position="130"/>
        <end position="368"/>
    </location>
</feature>
<dbReference type="EMBL" id="PYFT01000001">
    <property type="protein sequence ID" value="PSR56226.1"/>
    <property type="molecule type" value="Genomic_DNA"/>
</dbReference>
<dbReference type="InterPro" id="IPR001466">
    <property type="entry name" value="Beta-lactam-related"/>
</dbReference>
<sequence>MKTGRLSLLGLVLFLFSCQKEDSDLVSPKVQNYLRVFTFLKAFNPEFSEDLAGNISEQKTTVRTSNGLNLNKLIASFTSTDRFKVFVGNKEQTSGQNNNNFSVPVVYRIIAPNGAANIYKVELNPVFSELNQALENLMQQYQVPGLSVAIVKNEKLVFAKGYGYANKETLQPVGTESIFRIASISKPITAVAILKLVQDGKLNLSDKVFGAAGVLKNDYGSVPMGSNLEAITVKNLLEHKSGWTNQPTDPMTANLNFSQQEVITDMVQNRPLSYSPGSTYYYSNFGYCVLGRIIEKVTGKSYSSYIQTAILQPLGIIDMRMANNSQAQSALNEVTYYQPNDNAYAYHINRMDAHGGWLATATDLMRLMFISTAIIKQLI</sequence>
<evidence type="ECO:0000313" key="2">
    <source>
        <dbReference type="EMBL" id="PSR56226.1"/>
    </source>
</evidence>
<dbReference type="AlphaFoldDB" id="A0A2T2YL28"/>
<dbReference type="OrthoDB" id="9793489at2"/>
<dbReference type="Gene3D" id="2.60.40.2340">
    <property type="match status" value="1"/>
</dbReference>
<proteinExistence type="predicted"/>
<dbReference type="PROSITE" id="PS51257">
    <property type="entry name" value="PROKAR_LIPOPROTEIN"/>
    <property type="match status" value="1"/>
</dbReference>
<protein>
    <recommendedName>
        <fullName evidence="1">Beta-lactamase-related domain-containing protein</fullName>
    </recommendedName>
</protein>
<evidence type="ECO:0000313" key="3">
    <source>
        <dbReference type="Proteomes" id="UP000240357"/>
    </source>
</evidence>
<dbReference type="PANTHER" id="PTHR46825">
    <property type="entry name" value="D-ALANYL-D-ALANINE-CARBOXYPEPTIDASE/ENDOPEPTIDASE AMPH"/>
    <property type="match status" value="1"/>
</dbReference>
<organism evidence="2 3">
    <name type="scientific">Adhaeribacter arboris</name>
    <dbReference type="NCBI Taxonomy" id="2072846"/>
    <lineage>
        <taxon>Bacteria</taxon>
        <taxon>Pseudomonadati</taxon>
        <taxon>Bacteroidota</taxon>
        <taxon>Cytophagia</taxon>
        <taxon>Cytophagales</taxon>
        <taxon>Hymenobacteraceae</taxon>
        <taxon>Adhaeribacter</taxon>
    </lineage>
</organism>
<dbReference type="InterPro" id="IPR050491">
    <property type="entry name" value="AmpC-like"/>
</dbReference>
<gene>
    <name evidence="2" type="ORF">AHMF7605_23335</name>
</gene>
<reference evidence="2 3" key="1">
    <citation type="submission" date="2018-03" db="EMBL/GenBank/DDBJ databases">
        <title>Adhaeribacter sp. HMF7605 Genome sequencing and assembly.</title>
        <authorList>
            <person name="Kang H."/>
            <person name="Kang J."/>
            <person name="Cha I."/>
            <person name="Kim H."/>
            <person name="Joh K."/>
        </authorList>
    </citation>
    <scope>NUCLEOTIDE SEQUENCE [LARGE SCALE GENOMIC DNA]</scope>
    <source>
        <strain evidence="2 3">HMF7605</strain>
    </source>
</reference>
<accession>A0A2T2YL28</accession>
<name>A0A2T2YL28_9BACT</name>